<dbReference type="RefSeq" id="WP_153654619.1">
    <property type="nucleotide sequence ID" value="NZ_CP045737.1"/>
</dbReference>
<dbReference type="EMBL" id="CP045737">
    <property type="protein sequence ID" value="QGG42815.1"/>
    <property type="molecule type" value="Genomic_DNA"/>
</dbReference>
<dbReference type="KEGG" id="aef:GEV26_16330"/>
<proteinExistence type="predicted"/>
<gene>
    <name evidence="2" type="ORF">GEV26_16330</name>
</gene>
<dbReference type="Proteomes" id="UP000392064">
    <property type="component" value="Chromosome"/>
</dbReference>
<dbReference type="AlphaFoldDB" id="A0A5Q2MQ23"/>
<name>A0A5Q2MQ23_9ACTN</name>
<feature type="chain" id="PRO_5024338242" evidence="1">
    <location>
        <begin position="30"/>
        <end position="271"/>
    </location>
</feature>
<keyword evidence="3" id="KW-1185">Reference proteome</keyword>
<evidence type="ECO:0000256" key="1">
    <source>
        <dbReference type="SAM" id="SignalP"/>
    </source>
</evidence>
<feature type="signal peptide" evidence="1">
    <location>
        <begin position="1"/>
        <end position="29"/>
    </location>
</feature>
<protein>
    <submittedName>
        <fullName evidence="2">Uncharacterized protein</fullName>
    </submittedName>
</protein>
<reference evidence="2 3" key="1">
    <citation type="submission" date="2019-11" db="EMBL/GenBank/DDBJ databases">
        <authorList>
            <person name="Li J."/>
        </authorList>
    </citation>
    <scope>NUCLEOTIDE SEQUENCE [LARGE SCALE GENOMIC DNA]</scope>
    <source>
        <strain evidence="2 3">MF47</strain>
    </source>
</reference>
<sequence length="271" mass="28451">MRLNTLAKTGAALTASALVITLSSGPANAADDSASTGYAPASAPTASVSADGFLPGTGAKSAAGNKAAAGVTINKIGVRSGVLYRKGDNSVFLSALDGDPGGAAAKTEFTLRVGKKDHKVLLRGTNDGYAYFNTKSGWGSGKAWIRSTTVTYTNGTKSTSGTDSNKFYLRRATRTTANKPFKVTAYSPGTKIKFRASTFKVFKPSSGKYTSLGSIRLQYKKSNGKWKTVKKIKLNKKGSGSWTTRARTRTYRLYVPTTANVIGGQTGSIRG</sequence>
<evidence type="ECO:0000313" key="2">
    <source>
        <dbReference type="EMBL" id="QGG42815.1"/>
    </source>
</evidence>
<organism evidence="2 3">
    <name type="scientific">Aeromicrobium yanjiei</name>
    <dbReference type="NCBI Taxonomy" id="2662028"/>
    <lineage>
        <taxon>Bacteria</taxon>
        <taxon>Bacillati</taxon>
        <taxon>Actinomycetota</taxon>
        <taxon>Actinomycetes</taxon>
        <taxon>Propionibacteriales</taxon>
        <taxon>Nocardioidaceae</taxon>
        <taxon>Aeromicrobium</taxon>
    </lineage>
</organism>
<evidence type="ECO:0000313" key="3">
    <source>
        <dbReference type="Proteomes" id="UP000392064"/>
    </source>
</evidence>
<keyword evidence="1" id="KW-0732">Signal</keyword>
<accession>A0A5Q2MQ23</accession>